<dbReference type="Proteomes" id="UP001205046">
    <property type="component" value="Unassembled WGS sequence"/>
</dbReference>
<feature type="transmembrane region" description="Helical" evidence="1">
    <location>
        <begin position="6"/>
        <end position="24"/>
    </location>
</feature>
<keyword evidence="1" id="KW-0812">Transmembrane</keyword>
<sequence>MSYEVMSLVFPVLLIIGGVTLLLWPEAAHRQPTMLEEHPATLNIFPSGRHDPDGRSVPYFGIGMVVFGVILLIVRVLG</sequence>
<proteinExistence type="predicted"/>
<evidence type="ECO:0000313" key="3">
    <source>
        <dbReference type="Proteomes" id="UP001205046"/>
    </source>
</evidence>
<keyword evidence="1" id="KW-1133">Transmembrane helix</keyword>
<keyword evidence="1" id="KW-0472">Membrane</keyword>
<dbReference type="RefSeq" id="WP_260072876.1">
    <property type="nucleotide sequence ID" value="NZ_JALXMO010000010.1"/>
</dbReference>
<accession>A0ABT2HQ42</accession>
<organism evidence="2 3">
    <name type="scientific">Nesterenkonia massiliensis</name>
    <dbReference type="NCBI Taxonomy" id="1232429"/>
    <lineage>
        <taxon>Bacteria</taxon>
        <taxon>Bacillati</taxon>
        <taxon>Actinomycetota</taxon>
        <taxon>Actinomycetes</taxon>
        <taxon>Micrococcales</taxon>
        <taxon>Micrococcaceae</taxon>
        <taxon>Nesterenkonia</taxon>
    </lineage>
</organism>
<protein>
    <submittedName>
        <fullName evidence="2">Uncharacterized protein</fullName>
    </submittedName>
</protein>
<dbReference type="EMBL" id="JALXMO010000010">
    <property type="protein sequence ID" value="MCT1606796.1"/>
    <property type="molecule type" value="Genomic_DNA"/>
</dbReference>
<reference evidence="2 3" key="1">
    <citation type="submission" date="2022-04" db="EMBL/GenBank/DDBJ databases">
        <title>Human microbiome associated bacterial genomes.</title>
        <authorList>
            <person name="Sandstrom S."/>
            <person name="Salamzade R."/>
            <person name="Kalan L.R."/>
        </authorList>
    </citation>
    <scope>NUCLEOTIDE SEQUENCE [LARGE SCALE GENOMIC DNA]</scope>
    <source>
        <strain evidence="3">p3-SID767</strain>
    </source>
</reference>
<evidence type="ECO:0000256" key="1">
    <source>
        <dbReference type="SAM" id="Phobius"/>
    </source>
</evidence>
<comment type="caution">
    <text evidence="2">The sequence shown here is derived from an EMBL/GenBank/DDBJ whole genome shotgun (WGS) entry which is preliminary data.</text>
</comment>
<name>A0ABT2HQ42_9MICC</name>
<feature type="transmembrane region" description="Helical" evidence="1">
    <location>
        <begin position="57"/>
        <end position="77"/>
    </location>
</feature>
<gene>
    <name evidence="2" type="ORF">M3B43_05550</name>
</gene>
<keyword evidence="3" id="KW-1185">Reference proteome</keyword>
<evidence type="ECO:0000313" key="2">
    <source>
        <dbReference type="EMBL" id="MCT1606796.1"/>
    </source>
</evidence>